<dbReference type="AlphaFoldDB" id="A0A941FNC1"/>
<keyword evidence="1" id="KW-0732">Signal</keyword>
<evidence type="ECO:0000313" key="2">
    <source>
        <dbReference type="EMBL" id="MBR8643596.1"/>
    </source>
</evidence>
<gene>
    <name evidence="2" type="ORF">KEF29_40120</name>
</gene>
<accession>A0A941FNC1</accession>
<feature type="signal peptide" evidence="1">
    <location>
        <begin position="1"/>
        <end position="31"/>
    </location>
</feature>
<evidence type="ECO:0000313" key="3">
    <source>
        <dbReference type="Proteomes" id="UP000682308"/>
    </source>
</evidence>
<dbReference type="InterPro" id="IPR006311">
    <property type="entry name" value="TAT_signal"/>
</dbReference>
<protein>
    <submittedName>
        <fullName evidence="2">Uncharacterized protein</fullName>
    </submittedName>
</protein>
<organism evidence="2 3">
    <name type="scientific">Streptomyces tuirus</name>
    <dbReference type="NCBI Taxonomy" id="68278"/>
    <lineage>
        <taxon>Bacteria</taxon>
        <taxon>Bacillati</taxon>
        <taxon>Actinomycetota</taxon>
        <taxon>Actinomycetes</taxon>
        <taxon>Kitasatosporales</taxon>
        <taxon>Streptomycetaceae</taxon>
        <taxon>Streptomyces</taxon>
    </lineage>
</organism>
<reference evidence="2 3" key="1">
    <citation type="submission" date="2021-04" db="EMBL/GenBank/DDBJ databases">
        <title>Characterization of the biosynthetic gene cluster of new lipopeptides with antitumor activity in the genome of the marine Streptomyces PHM034.</title>
        <authorList>
            <person name="Ceniceros A."/>
            <person name="Canedo L."/>
            <person name="Mendez C."/>
            <person name="Olano C."/>
            <person name="Schleissner C."/>
            <person name="Cuevas C."/>
            <person name="De La Calle F."/>
            <person name="Salas J.A."/>
        </authorList>
    </citation>
    <scope>NUCLEOTIDE SEQUENCE [LARGE SCALE GENOMIC DNA]</scope>
    <source>
        <strain evidence="2 3">PHM034</strain>
    </source>
</reference>
<proteinExistence type="predicted"/>
<name>A0A941FNC1_9ACTN</name>
<feature type="chain" id="PRO_5038780806" evidence="1">
    <location>
        <begin position="32"/>
        <end position="181"/>
    </location>
</feature>
<dbReference type="EMBL" id="JAGTPG010000002">
    <property type="protein sequence ID" value="MBR8643596.1"/>
    <property type="molecule type" value="Genomic_DNA"/>
</dbReference>
<dbReference type="PROSITE" id="PS51318">
    <property type="entry name" value="TAT"/>
    <property type="match status" value="1"/>
</dbReference>
<dbReference type="Proteomes" id="UP000682308">
    <property type="component" value="Unassembled WGS sequence"/>
</dbReference>
<evidence type="ECO:0000256" key="1">
    <source>
        <dbReference type="SAM" id="SignalP"/>
    </source>
</evidence>
<comment type="caution">
    <text evidence="2">The sequence shown here is derived from an EMBL/GenBank/DDBJ whole genome shotgun (WGS) entry which is preliminary data.</text>
</comment>
<sequence>MSFKARRGLTLATLLTATGVAATLGTAPAQAGGMKPGTDTYVKVTSKAQTITSGVAGVDRSEDKGCFSDNTYNAIVTWKLGKVTKSSIHVKSIDIRHSNGRKIYVGNYALVDDKKRIWNKPMPGDVGKGAHHRKYTINKTMQVKKHKAYLVMKTTISSRKNEDALFCGQSAYIYFYLKQKG</sequence>
<keyword evidence="3" id="KW-1185">Reference proteome</keyword>